<protein>
    <submittedName>
        <fullName evidence="2">CHAT domain-containing protein</fullName>
    </submittedName>
</protein>
<dbReference type="InterPro" id="IPR024983">
    <property type="entry name" value="CHAT_dom"/>
</dbReference>
<gene>
    <name evidence="2" type="ORF">IPJ38_07555</name>
</gene>
<reference evidence="2 3" key="1">
    <citation type="submission" date="2020-10" db="EMBL/GenBank/DDBJ databases">
        <title>Connecting structure to function with the recovery of over 1000 high-quality activated sludge metagenome-assembled genomes encoding full-length rRNA genes using long-read sequencing.</title>
        <authorList>
            <person name="Singleton C.M."/>
            <person name="Petriglieri F."/>
            <person name="Kristensen J.M."/>
            <person name="Kirkegaard R.H."/>
            <person name="Michaelsen T.Y."/>
            <person name="Andersen M.H."/>
            <person name="Karst S.M."/>
            <person name="Dueholm M.S."/>
            <person name="Nielsen P.H."/>
            <person name="Albertsen M."/>
        </authorList>
    </citation>
    <scope>NUCLEOTIDE SEQUENCE [LARGE SCALE GENOMIC DNA]</scope>
    <source>
        <strain evidence="2">EsbW_18-Q3-R4-48_BATAC.463</strain>
    </source>
</reference>
<accession>A0A935JXI0</accession>
<dbReference type="Pfam" id="PF12770">
    <property type="entry name" value="CHAT"/>
    <property type="match status" value="1"/>
</dbReference>
<evidence type="ECO:0000259" key="1">
    <source>
        <dbReference type="Pfam" id="PF12770"/>
    </source>
</evidence>
<proteinExistence type="predicted"/>
<dbReference type="AlphaFoldDB" id="A0A935JXI0"/>
<name>A0A935JXI0_9RHOO</name>
<evidence type="ECO:0000313" key="2">
    <source>
        <dbReference type="EMBL" id="MBK7414985.1"/>
    </source>
</evidence>
<dbReference type="EMBL" id="JADJMS010000015">
    <property type="protein sequence ID" value="MBK7414985.1"/>
    <property type="molecule type" value="Genomic_DNA"/>
</dbReference>
<evidence type="ECO:0000313" key="3">
    <source>
        <dbReference type="Proteomes" id="UP000739411"/>
    </source>
</evidence>
<organism evidence="2 3">
    <name type="scientific">Candidatus Dechloromonas phosphorivorans</name>
    <dbReference type="NCBI Taxonomy" id="2899244"/>
    <lineage>
        <taxon>Bacteria</taxon>
        <taxon>Pseudomonadati</taxon>
        <taxon>Pseudomonadota</taxon>
        <taxon>Betaproteobacteria</taxon>
        <taxon>Rhodocyclales</taxon>
        <taxon>Azonexaceae</taxon>
        <taxon>Dechloromonas</taxon>
    </lineage>
</organism>
<sequence>MRRFLGKNASRDSVLKADLAQRRIIAFATHWLISGEYPGMDQPALALANPGGGQHGLLSLDDILTLKLDADWVVLSACNTAAGDGRGGEAVSGLGRGFFYSGSRSLLVTHWPVETVSAQKLVVGVFNELGNAPQIIRAEALRRSMLKVMSEDGGEGKLRFSYAHPIFWAPYALVGDGGN</sequence>
<dbReference type="Proteomes" id="UP000739411">
    <property type="component" value="Unassembled WGS sequence"/>
</dbReference>
<feature type="domain" description="CHAT" evidence="1">
    <location>
        <begin position="3"/>
        <end position="176"/>
    </location>
</feature>
<comment type="caution">
    <text evidence="2">The sequence shown here is derived from an EMBL/GenBank/DDBJ whole genome shotgun (WGS) entry which is preliminary data.</text>
</comment>